<dbReference type="STRING" id="658167.SAMN04488135_105113"/>
<dbReference type="PANTHER" id="PTHR36849:SF1">
    <property type="entry name" value="CYTOPLASMIC PROTEIN"/>
    <property type="match status" value="1"/>
</dbReference>
<organism evidence="2 3">
    <name type="scientific">Pollutimonas bauzanensis</name>
    <dbReference type="NCBI Taxonomy" id="658167"/>
    <lineage>
        <taxon>Bacteria</taxon>
        <taxon>Pseudomonadati</taxon>
        <taxon>Pseudomonadota</taxon>
        <taxon>Betaproteobacteria</taxon>
        <taxon>Burkholderiales</taxon>
        <taxon>Alcaligenaceae</taxon>
        <taxon>Pollutimonas</taxon>
    </lineage>
</organism>
<gene>
    <name evidence="2" type="ORF">SAMN04488135_105113</name>
</gene>
<dbReference type="EMBL" id="FQXE01000005">
    <property type="protein sequence ID" value="SHH83084.1"/>
    <property type="molecule type" value="Genomic_DNA"/>
</dbReference>
<evidence type="ECO:0000313" key="3">
    <source>
        <dbReference type="Proteomes" id="UP000184226"/>
    </source>
</evidence>
<evidence type="ECO:0000256" key="1">
    <source>
        <dbReference type="SAM" id="MobiDB-lite"/>
    </source>
</evidence>
<reference evidence="2 3" key="1">
    <citation type="submission" date="2016-11" db="EMBL/GenBank/DDBJ databases">
        <authorList>
            <person name="Jaros S."/>
            <person name="Januszkiewicz K."/>
            <person name="Wedrychowicz H."/>
        </authorList>
    </citation>
    <scope>NUCLEOTIDE SEQUENCE [LARGE SCALE GENOMIC DNA]</scope>
    <source>
        <strain evidence="2 3">CGMCC 1.10190</strain>
    </source>
</reference>
<dbReference type="AlphaFoldDB" id="A0A1M5W7C3"/>
<dbReference type="PANTHER" id="PTHR36849">
    <property type="entry name" value="CYTOPLASMIC PROTEIN-RELATED"/>
    <property type="match status" value="1"/>
</dbReference>
<dbReference type="OrthoDB" id="9790745at2"/>
<dbReference type="RefSeq" id="WP_073103224.1">
    <property type="nucleotide sequence ID" value="NZ_FQXE01000005.1"/>
</dbReference>
<dbReference type="Pfam" id="PF22752">
    <property type="entry name" value="DUF488-N3i"/>
    <property type="match status" value="1"/>
</dbReference>
<keyword evidence="3" id="KW-1185">Reference proteome</keyword>
<protein>
    <submittedName>
        <fullName evidence="2">Uncharacterized conserved protein YeaO, DUF488 family</fullName>
    </submittedName>
</protein>
<proteinExistence type="predicted"/>
<name>A0A1M5W7C3_9BURK</name>
<dbReference type="InterPro" id="IPR052552">
    <property type="entry name" value="YeaO-like"/>
</dbReference>
<accession>A0A1M5W7C3</accession>
<evidence type="ECO:0000313" key="2">
    <source>
        <dbReference type="EMBL" id="SHH83084.1"/>
    </source>
</evidence>
<feature type="region of interest" description="Disordered" evidence="1">
    <location>
        <begin position="1"/>
        <end position="20"/>
    </location>
</feature>
<dbReference type="Proteomes" id="UP000184226">
    <property type="component" value="Unassembled WGS sequence"/>
</dbReference>
<sequence length="134" mass="15279">MTSHARSPAARSKAKPPHVRIKRAYDAAEPGDGYRVFVDRLWPRGVAKQDLEFDEWNKDLAPSPPLRAWFGHKVANWDHFRASYRSELHAPEQRQRMRELIAAADGKPITLVYAAKDAEHNHALILAAEINSLY</sequence>